<dbReference type="GO" id="GO:0008115">
    <property type="term" value="F:sarcosine oxidase activity"/>
    <property type="evidence" value="ECO:0007669"/>
    <property type="project" value="TreeGrafter"/>
</dbReference>
<protein>
    <submittedName>
        <fullName evidence="6">Sarcosine oxidase</fullName>
    </submittedName>
</protein>
<evidence type="ECO:0000313" key="6">
    <source>
        <dbReference type="EMBL" id="RVX38804.1"/>
    </source>
</evidence>
<comment type="cofactor">
    <cofactor evidence="1">
        <name>FAD</name>
        <dbReference type="ChEBI" id="CHEBI:57692"/>
    </cofactor>
</comment>
<evidence type="ECO:0000259" key="5">
    <source>
        <dbReference type="Pfam" id="PF01266"/>
    </source>
</evidence>
<dbReference type="Gene3D" id="3.50.50.60">
    <property type="entry name" value="FAD/NAD(P)-binding domain"/>
    <property type="match status" value="1"/>
</dbReference>
<evidence type="ECO:0000313" key="7">
    <source>
        <dbReference type="Proteomes" id="UP000284824"/>
    </source>
</evidence>
<name>A0A438LZ13_9ACTN</name>
<dbReference type="RefSeq" id="WP_127931386.1">
    <property type="nucleotide sequence ID" value="NZ_SAUN01000001.1"/>
</dbReference>
<evidence type="ECO:0000256" key="2">
    <source>
        <dbReference type="ARBA" id="ARBA00022630"/>
    </source>
</evidence>
<gene>
    <name evidence="6" type="ORF">EDD27_1132</name>
</gene>
<dbReference type="PANTHER" id="PTHR10961">
    <property type="entry name" value="PEROXISOMAL SARCOSINE OXIDASE"/>
    <property type="match status" value="1"/>
</dbReference>
<dbReference type="EMBL" id="SAUN01000001">
    <property type="protein sequence ID" value="RVX38804.1"/>
    <property type="molecule type" value="Genomic_DNA"/>
</dbReference>
<dbReference type="Pfam" id="PF01266">
    <property type="entry name" value="DAO"/>
    <property type="match status" value="1"/>
</dbReference>
<dbReference type="PANTHER" id="PTHR10961:SF7">
    <property type="entry name" value="FAD DEPENDENT OXIDOREDUCTASE DOMAIN-CONTAINING PROTEIN"/>
    <property type="match status" value="1"/>
</dbReference>
<reference evidence="6 7" key="1">
    <citation type="submission" date="2019-01" db="EMBL/GenBank/DDBJ databases">
        <title>Sequencing the genomes of 1000 actinobacteria strains.</title>
        <authorList>
            <person name="Klenk H.-P."/>
        </authorList>
    </citation>
    <scope>NUCLEOTIDE SEQUENCE [LARGE SCALE GENOMIC DNA]</scope>
    <source>
        <strain evidence="6 7">DSM 43925</strain>
    </source>
</reference>
<sequence>MIVIVGAGLMGAATAWELARRGIEVTLIEAYEIGHRNGSSHGTSRIFRRAYADPLYVELTGRAGECWRELEADSGTALLRTTGGLDFGAGHDPEGLARVLAVAGVPHELLSARAAAERWPYIRFDGPVLFHPEAGVVDADATVAACVRRAAELGADVRTNTRVTGIDVRDGVRVCTDDGAELAADTVVVAAGAWLPELADAIGVPLRLPPLRVTQQQVFHFRQRDPGQSWPTLVATDDLDVYGLPSGGDGGAAPAVKVAEHHGGTPTTASTRDGVVDPASRAAVSAWVDKRLPGLDPVPVAEASCLYTVTPDEDFILDRVGPVVMVSPCSGHGAKFAPLIGRMAADLALGQAGPHPRFALRRTEAPS</sequence>
<evidence type="ECO:0000256" key="3">
    <source>
        <dbReference type="ARBA" id="ARBA00022827"/>
    </source>
</evidence>
<dbReference type="Proteomes" id="UP000284824">
    <property type="component" value="Unassembled WGS sequence"/>
</dbReference>
<dbReference type="NCBIfam" id="NF008425">
    <property type="entry name" value="PRK11259.1"/>
    <property type="match status" value="1"/>
</dbReference>
<accession>A0A438LZ13</accession>
<keyword evidence="7" id="KW-1185">Reference proteome</keyword>
<dbReference type="AlphaFoldDB" id="A0A438LZ13"/>
<dbReference type="InterPro" id="IPR045170">
    <property type="entry name" value="MTOX"/>
</dbReference>
<evidence type="ECO:0000256" key="4">
    <source>
        <dbReference type="ARBA" id="ARBA00023002"/>
    </source>
</evidence>
<feature type="domain" description="FAD dependent oxidoreductase" evidence="5">
    <location>
        <begin position="2"/>
        <end position="347"/>
    </location>
</feature>
<dbReference type="Gene3D" id="3.30.9.10">
    <property type="entry name" value="D-Amino Acid Oxidase, subunit A, domain 2"/>
    <property type="match status" value="1"/>
</dbReference>
<proteinExistence type="predicted"/>
<dbReference type="OrthoDB" id="9806452at2"/>
<dbReference type="InterPro" id="IPR036188">
    <property type="entry name" value="FAD/NAD-bd_sf"/>
</dbReference>
<keyword evidence="4" id="KW-0560">Oxidoreductase</keyword>
<dbReference type="SUPFAM" id="SSF54373">
    <property type="entry name" value="FAD-linked reductases, C-terminal domain"/>
    <property type="match status" value="1"/>
</dbReference>
<keyword evidence="3" id="KW-0274">FAD</keyword>
<evidence type="ECO:0000256" key="1">
    <source>
        <dbReference type="ARBA" id="ARBA00001974"/>
    </source>
</evidence>
<dbReference type="InterPro" id="IPR006076">
    <property type="entry name" value="FAD-dep_OxRdtase"/>
</dbReference>
<keyword evidence="2" id="KW-0285">Flavoprotein</keyword>
<dbReference type="SUPFAM" id="SSF51905">
    <property type="entry name" value="FAD/NAD(P)-binding domain"/>
    <property type="match status" value="1"/>
</dbReference>
<organism evidence="6 7">
    <name type="scientific">Nonomuraea polychroma</name>
    <dbReference type="NCBI Taxonomy" id="46176"/>
    <lineage>
        <taxon>Bacteria</taxon>
        <taxon>Bacillati</taxon>
        <taxon>Actinomycetota</taxon>
        <taxon>Actinomycetes</taxon>
        <taxon>Streptosporangiales</taxon>
        <taxon>Streptosporangiaceae</taxon>
        <taxon>Nonomuraea</taxon>
    </lineage>
</organism>
<dbReference type="GO" id="GO:0050660">
    <property type="term" value="F:flavin adenine dinucleotide binding"/>
    <property type="evidence" value="ECO:0007669"/>
    <property type="project" value="InterPro"/>
</dbReference>
<comment type="caution">
    <text evidence="6">The sequence shown here is derived from an EMBL/GenBank/DDBJ whole genome shotgun (WGS) entry which is preliminary data.</text>
</comment>